<dbReference type="AlphaFoldDB" id="A0A5N5UBW4"/>
<feature type="domain" description="DUF7282" evidence="2">
    <location>
        <begin position="27"/>
        <end position="132"/>
    </location>
</feature>
<dbReference type="EMBL" id="QJOW01000003">
    <property type="protein sequence ID" value="KAB7515371.1"/>
    <property type="molecule type" value="Genomic_DNA"/>
</dbReference>
<gene>
    <name evidence="3" type="ORF">DMP03_09115</name>
</gene>
<feature type="domain" description="DUF7282" evidence="2">
    <location>
        <begin position="148"/>
        <end position="215"/>
    </location>
</feature>
<reference evidence="3 4" key="1">
    <citation type="submission" date="2019-10" db="EMBL/GenBank/DDBJ databases">
        <title>Unraveling microbial dark matter from salterns through culturing: the case of the genus Halosegnis.</title>
        <authorList>
            <person name="Duran-Viseras A."/>
            <person name="Andrei A.-S."/>
            <person name="Vera-Gargallo B."/>
            <person name="Ghai R."/>
            <person name="Sanchez-Porro C."/>
            <person name="Ventosa A."/>
        </authorList>
    </citation>
    <scope>NUCLEOTIDE SEQUENCE [LARGE SCALE GENOMIC DNA]</scope>
    <source>
        <strain evidence="3 4">F17-44</strain>
    </source>
</reference>
<dbReference type="InterPro" id="IPR055706">
    <property type="entry name" value="Slg1/2_DUF7282"/>
</dbReference>
<dbReference type="OrthoDB" id="239724at2157"/>
<protein>
    <recommendedName>
        <fullName evidence="2">DUF7282 domain-containing protein</fullName>
    </recommendedName>
</protein>
<accession>A0A5N5UBW4</accession>
<proteinExistence type="predicted"/>
<dbReference type="Proteomes" id="UP000326302">
    <property type="component" value="Unassembled WGS sequence"/>
</dbReference>
<evidence type="ECO:0000259" key="2">
    <source>
        <dbReference type="Pfam" id="PF23951"/>
    </source>
</evidence>
<name>A0A5N5UBW4_9EURY</name>
<sequence length="302" mass="31504">MRRVVATLAVVLVLASVPLPVAAHANHVTAGTQVSPDGTLVVDSVYLTSDGYLTVHRDDDGEPGERIGVTEVPARSFQPNVHVTVDETAWAEWEPQSVHLVLRSDDGDGTFEPDEDPAIESFGSSVAASITVAAGERAVVAADQHYLQQTRRGTLDVRHLATPTEGYLVVTDHETGERVGTETIGAGSHEHVTVALDGSDRGETRLDATLYREDETGGIGEPIRAGNASVGATFTVERLGGGRQAAATATATPNLVRTPSEPTETATETAGPTTATTVGSQPGFGLLTTVGALVLVAGRWRA</sequence>
<dbReference type="Pfam" id="PF23951">
    <property type="entry name" value="DUF7282"/>
    <property type="match status" value="2"/>
</dbReference>
<dbReference type="RefSeq" id="WP_152120369.1">
    <property type="nucleotide sequence ID" value="NZ_QJOW01000003.1"/>
</dbReference>
<comment type="caution">
    <text evidence="3">The sequence shown here is derived from an EMBL/GenBank/DDBJ whole genome shotgun (WGS) entry which is preliminary data.</text>
</comment>
<evidence type="ECO:0000313" key="4">
    <source>
        <dbReference type="Proteomes" id="UP000326302"/>
    </source>
</evidence>
<feature type="region of interest" description="Disordered" evidence="1">
    <location>
        <begin position="246"/>
        <end position="276"/>
    </location>
</feature>
<evidence type="ECO:0000256" key="1">
    <source>
        <dbReference type="SAM" id="MobiDB-lite"/>
    </source>
</evidence>
<evidence type="ECO:0000313" key="3">
    <source>
        <dbReference type="EMBL" id="KAB7515371.1"/>
    </source>
</evidence>
<organism evidence="3 4">
    <name type="scientific">Halosegnis rubeus</name>
    <dbReference type="NCBI Taxonomy" id="2212850"/>
    <lineage>
        <taxon>Archaea</taxon>
        <taxon>Methanobacteriati</taxon>
        <taxon>Methanobacteriota</taxon>
        <taxon>Stenosarchaea group</taxon>
        <taxon>Halobacteria</taxon>
        <taxon>Halobacteriales</taxon>
        <taxon>Natronomonadaceae</taxon>
        <taxon>Halosegnis</taxon>
    </lineage>
</organism>